<evidence type="ECO:0000256" key="1">
    <source>
        <dbReference type="HAMAP-Rule" id="MF_02128"/>
    </source>
</evidence>
<dbReference type="PIRSF" id="PIRSF005303">
    <property type="entry name" value="Thiam_monoph_kin"/>
    <property type="match status" value="1"/>
</dbReference>
<feature type="domain" description="PurM-like N-terminal" evidence="2">
    <location>
        <begin position="31"/>
        <end position="142"/>
    </location>
</feature>
<dbReference type="Pfam" id="PF02769">
    <property type="entry name" value="AIRS_C"/>
    <property type="match status" value="1"/>
</dbReference>
<feature type="binding site" evidence="1">
    <location>
        <position position="308"/>
    </location>
    <ligand>
        <name>substrate</name>
    </ligand>
</feature>
<keyword evidence="1 4" id="KW-0418">Kinase</keyword>
<feature type="binding site" evidence="1">
    <location>
        <position position="212"/>
    </location>
    <ligand>
        <name>Mg(2+)</name>
        <dbReference type="ChEBI" id="CHEBI:18420"/>
        <label>5</label>
    </ligand>
</feature>
<feature type="binding site" evidence="1">
    <location>
        <position position="47"/>
    </location>
    <ligand>
        <name>Mg(2+)</name>
        <dbReference type="ChEBI" id="CHEBI:18420"/>
        <label>4</label>
    </ligand>
</feature>
<dbReference type="NCBIfam" id="TIGR01379">
    <property type="entry name" value="thiL"/>
    <property type="match status" value="1"/>
</dbReference>
<comment type="function">
    <text evidence="1">Catalyzes the ATP-dependent phosphorylation of thiamine-monophosphate (TMP) to form thiamine-pyrophosphate (TPP), the active form of vitamin B1.</text>
</comment>
<keyword evidence="5" id="KW-1185">Reference proteome</keyword>
<dbReference type="EMBL" id="CP016768">
    <property type="protein sequence ID" value="ASY09514.1"/>
    <property type="molecule type" value="Genomic_DNA"/>
</dbReference>
<evidence type="ECO:0000259" key="3">
    <source>
        <dbReference type="Pfam" id="PF02769"/>
    </source>
</evidence>
<feature type="binding site" evidence="1">
    <location>
        <position position="209"/>
    </location>
    <ligand>
        <name>Mg(2+)</name>
        <dbReference type="ChEBI" id="CHEBI:18420"/>
        <label>3</label>
    </ligand>
</feature>
<dbReference type="PANTHER" id="PTHR30270:SF0">
    <property type="entry name" value="THIAMINE-MONOPHOSPHATE KINASE"/>
    <property type="match status" value="1"/>
</dbReference>
<feature type="binding site" evidence="1">
    <location>
        <position position="78"/>
    </location>
    <ligand>
        <name>Mg(2+)</name>
        <dbReference type="ChEBI" id="CHEBI:18420"/>
        <label>3</label>
    </ligand>
</feature>
<feature type="binding site" evidence="1">
    <location>
        <position position="150"/>
    </location>
    <ligand>
        <name>ATP</name>
        <dbReference type="ChEBI" id="CHEBI:30616"/>
    </ligand>
</feature>
<dbReference type="GO" id="GO:0005524">
    <property type="term" value="F:ATP binding"/>
    <property type="evidence" value="ECO:0007669"/>
    <property type="project" value="UniProtKB-UniRule"/>
</dbReference>
<dbReference type="HAMAP" id="MF_02128">
    <property type="entry name" value="TMP_kinase"/>
    <property type="match status" value="1"/>
</dbReference>
<comment type="similarity">
    <text evidence="1">Belongs to the thiamine-monophosphate kinase family.</text>
</comment>
<sequence>MPLIESEAGLIERLRDLFHTSFENGVEVGIGDDGAVIAANNNKLVATVDMAVEEIHFKREWSTPFQIGAKLTTANLADVFAMGATPKYLLVAAAITEVNNSQTVTDLANGIRSVADKFKVSVIGGDLSKSEKMSLSITALGELSGKAITRDGAKVGDLVYLSALPGLSAAGLAILTRGLNRPKYVVEAHLNPKLVAPNNLMKVANSMCDISDGLVSDAGNIAKASGVNIDLSKELLQKSDDYKDLAELASELGEDVFDWILTGGEDHFFLATVSADKASDDLGLLVGKVEAGSGVVNLDGKAITKAGYQHF</sequence>
<keyword evidence="1" id="KW-0479">Metal-binding</keyword>
<dbReference type="SUPFAM" id="SSF55326">
    <property type="entry name" value="PurM N-terminal domain-like"/>
    <property type="match status" value="1"/>
</dbReference>
<evidence type="ECO:0000313" key="4">
    <source>
        <dbReference type="EMBL" id="ASY09514.1"/>
    </source>
</evidence>
<dbReference type="GO" id="GO:0009030">
    <property type="term" value="F:thiamine-phosphate kinase activity"/>
    <property type="evidence" value="ECO:0007669"/>
    <property type="project" value="UniProtKB-UniRule"/>
</dbReference>
<dbReference type="Proteomes" id="UP000217153">
    <property type="component" value="Chromosome"/>
</dbReference>
<feature type="binding site" evidence="1">
    <location>
        <position position="78"/>
    </location>
    <ligand>
        <name>Mg(2+)</name>
        <dbReference type="ChEBI" id="CHEBI:18420"/>
        <label>2</label>
    </ligand>
</feature>
<dbReference type="Pfam" id="PF00586">
    <property type="entry name" value="AIRS"/>
    <property type="match status" value="1"/>
</dbReference>
<dbReference type="GO" id="GO:0000287">
    <property type="term" value="F:magnesium ion binding"/>
    <property type="evidence" value="ECO:0007669"/>
    <property type="project" value="UniProtKB-UniRule"/>
</dbReference>
<dbReference type="GO" id="GO:0009229">
    <property type="term" value="P:thiamine diphosphate biosynthetic process"/>
    <property type="evidence" value="ECO:0007669"/>
    <property type="project" value="UniProtKB-UniRule"/>
</dbReference>
<gene>
    <name evidence="1 4" type="primary">thiL</name>
    <name evidence="4" type="ORF">B1s21122_04095</name>
</gene>
<dbReference type="OrthoDB" id="9802811at2"/>
<feature type="binding site" evidence="1">
    <location>
        <position position="126"/>
    </location>
    <ligand>
        <name>Mg(2+)</name>
        <dbReference type="ChEBI" id="CHEBI:18420"/>
        <label>1</label>
    </ligand>
</feature>
<dbReference type="InterPro" id="IPR036676">
    <property type="entry name" value="PurM-like_C_sf"/>
</dbReference>
<dbReference type="InterPro" id="IPR006283">
    <property type="entry name" value="ThiL-like"/>
</dbReference>
<dbReference type="Gene3D" id="3.90.650.10">
    <property type="entry name" value="PurM-like C-terminal domain"/>
    <property type="match status" value="1"/>
</dbReference>
<feature type="binding site" evidence="1">
    <location>
        <position position="33"/>
    </location>
    <ligand>
        <name>Mg(2+)</name>
        <dbReference type="ChEBI" id="CHEBI:18420"/>
        <label>4</label>
    </ligand>
</feature>
<dbReference type="EC" id="2.7.4.16" evidence="1"/>
<dbReference type="PANTHER" id="PTHR30270">
    <property type="entry name" value="THIAMINE-MONOPHOSPHATE KINASE"/>
    <property type="match status" value="1"/>
</dbReference>
<feature type="domain" description="PurM-like C-terminal" evidence="3">
    <location>
        <begin position="154"/>
        <end position="232"/>
    </location>
</feature>
<keyword evidence="1" id="KW-0808">Transferase</keyword>
<keyword evidence="1" id="KW-0784">Thiamine biosynthesis</keyword>
<dbReference type="InterPro" id="IPR016188">
    <property type="entry name" value="PurM-like_N"/>
</dbReference>
<feature type="binding site" evidence="1">
    <location>
        <begin position="125"/>
        <end position="126"/>
    </location>
    <ligand>
        <name>ATP</name>
        <dbReference type="ChEBI" id="CHEBI:30616"/>
    </ligand>
</feature>
<accession>A0A249JYA8</accession>
<dbReference type="AlphaFoldDB" id="A0A249JYA8"/>
<feature type="binding site" evidence="1">
    <location>
        <position position="56"/>
    </location>
    <ligand>
        <name>substrate</name>
    </ligand>
</feature>
<dbReference type="GO" id="GO:0009228">
    <property type="term" value="P:thiamine biosynthetic process"/>
    <property type="evidence" value="ECO:0007669"/>
    <property type="project" value="UniProtKB-KW"/>
</dbReference>
<dbReference type="CDD" id="cd02194">
    <property type="entry name" value="ThiL"/>
    <property type="match status" value="1"/>
</dbReference>
<comment type="caution">
    <text evidence="1">Lacks conserved residue(s) required for the propagation of feature annotation.</text>
</comment>
<dbReference type="InterPro" id="IPR036921">
    <property type="entry name" value="PurM-like_N_sf"/>
</dbReference>
<keyword evidence="1" id="KW-0547">Nucleotide-binding</keyword>
<proteinExistence type="inferred from homology"/>
<organism evidence="4 5">
    <name type="scientific">Candidatus Nanopelagicus limnae</name>
    <dbReference type="NCBI Taxonomy" id="1884634"/>
    <lineage>
        <taxon>Bacteria</taxon>
        <taxon>Bacillati</taxon>
        <taxon>Actinomycetota</taxon>
        <taxon>Actinomycetes</taxon>
        <taxon>Candidatus Nanopelagicales</taxon>
        <taxon>Candidatus Nanopelagicaceae</taxon>
        <taxon>Candidatus Nanopelagicus</taxon>
    </lineage>
</organism>
<dbReference type="InterPro" id="IPR010918">
    <property type="entry name" value="PurM-like_C_dom"/>
</dbReference>
<dbReference type="UniPathway" id="UPA00060">
    <property type="reaction ID" value="UER00142"/>
</dbReference>
<keyword evidence="1" id="KW-0067">ATP-binding</keyword>
<feature type="binding site" evidence="1">
    <location>
        <position position="211"/>
    </location>
    <ligand>
        <name>ATP</name>
        <dbReference type="ChEBI" id="CHEBI:30616"/>
    </ligand>
</feature>
<dbReference type="Gene3D" id="3.30.1330.10">
    <property type="entry name" value="PurM-like, N-terminal domain"/>
    <property type="match status" value="1"/>
</dbReference>
<comment type="pathway">
    <text evidence="1">Cofactor biosynthesis; thiamine diphosphate biosynthesis; thiamine diphosphate from thiamine phosphate: step 1/1.</text>
</comment>
<dbReference type="KEGG" id="abam:B1s21122_04095"/>
<feature type="binding site" evidence="1">
    <location>
        <position position="78"/>
    </location>
    <ligand>
        <name>Mg(2+)</name>
        <dbReference type="ChEBI" id="CHEBI:18420"/>
        <label>4</label>
    </ligand>
</feature>
<comment type="catalytic activity">
    <reaction evidence="1">
        <text>thiamine phosphate + ATP = thiamine diphosphate + ADP</text>
        <dbReference type="Rhea" id="RHEA:15913"/>
        <dbReference type="ChEBI" id="CHEBI:30616"/>
        <dbReference type="ChEBI" id="CHEBI:37575"/>
        <dbReference type="ChEBI" id="CHEBI:58937"/>
        <dbReference type="ChEBI" id="CHEBI:456216"/>
        <dbReference type="EC" id="2.7.4.16"/>
    </reaction>
</comment>
<dbReference type="SUPFAM" id="SSF56042">
    <property type="entry name" value="PurM C-terminal domain-like"/>
    <property type="match status" value="1"/>
</dbReference>
<feature type="binding site" evidence="1">
    <location>
        <position position="265"/>
    </location>
    <ligand>
        <name>substrate</name>
    </ligand>
</feature>
<protein>
    <recommendedName>
        <fullName evidence="1">Thiamine-monophosphate kinase</fullName>
        <shortName evidence="1">TMP kinase</shortName>
        <shortName evidence="1">Thiamine-phosphate kinase</shortName>
        <ecNumber evidence="1">2.7.4.16</ecNumber>
    </recommendedName>
</protein>
<feature type="binding site" evidence="1">
    <location>
        <position position="49"/>
    </location>
    <ligand>
        <name>Mg(2+)</name>
        <dbReference type="ChEBI" id="CHEBI:18420"/>
        <label>2</label>
    </ligand>
</feature>
<comment type="miscellaneous">
    <text evidence="1">Reaction mechanism of ThiL seems to utilize a direct, inline transfer of the gamma-phosphate of ATP to TMP rather than a phosphorylated enzyme intermediate.</text>
</comment>
<name>A0A249JYA8_9ACTN</name>
<feature type="binding site" evidence="1">
    <location>
        <position position="49"/>
    </location>
    <ligand>
        <name>Mg(2+)</name>
        <dbReference type="ChEBI" id="CHEBI:18420"/>
        <label>1</label>
    </ligand>
</feature>
<dbReference type="RefSeq" id="WP_095680826.1">
    <property type="nucleotide sequence ID" value="NZ_CP016768.2"/>
</dbReference>
<feature type="binding site" evidence="1">
    <location>
        <position position="33"/>
    </location>
    <ligand>
        <name>Mg(2+)</name>
        <dbReference type="ChEBI" id="CHEBI:18420"/>
        <label>3</label>
    </ligand>
</feature>
<keyword evidence="1" id="KW-0460">Magnesium</keyword>
<reference evidence="5" key="1">
    <citation type="submission" date="2016-10" db="EMBL/GenBank/DDBJ databases">
        <title>High microdiversification within the ubiquitous acI lineage of Actinobacteria.</title>
        <authorList>
            <person name="Neuenschwander S.M."/>
            <person name="Salcher M."/>
            <person name="Ghai R."/>
            <person name="Pernthaler J."/>
        </authorList>
    </citation>
    <scope>NUCLEOTIDE SEQUENCE [LARGE SCALE GENOMIC DNA]</scope>
</reference>
<evidence type="ECO:0000259" key="2">
    <source>
        <dbReference type="Pfam" id="PF00586"/>
    </source>
</evidence>
<evidence type="ECO:0000313" key="5">
    <source>
        <dbReference type="Proteomes" id="UP000217153"/>
    </source>
</evidence>